<dbReference type="GO" id="GO:0006412">
    <property type="term" value="P:translation"/>
    <property type="evidence" value="ECO:0007669"/>
    <property type="project" value="InterPro"/>
</dbReference>
<dbReference type="GO" id="GO:0003735">
    <property type="term" value="F:structural constituent of ribosome"/>
    <property type="evidence" value="ECO:0007669"/>
    <property type="project" value="InterPro"/>
</dbReference>
<organism evidence="7 8">
    <name type="scientific">Candidatus Vogelbacteria bacterium CG10_big_fil_rev_8_21_14_0_10_49_38</name>
    <dbReference type="NCBI Taxonomy" id="1975043"/>
    <lineage>
        <taxon>Bacteria</taxon>
        <taxon>Candidatus Vogeliibacteriota</taxon>
    </lineage>
</organism>
<evidence type="ECO:0000256" key="5">
    <source>
        <dbReference type="RuleBase" id="RU003816"/>
    </source>
</evidence>
<dbReference type="Pfam" id="PF00380">
    <property type="entry name" value="Ribosomal_S9"/>
    <property type="match status" value="1"/>
</dbReference>
<evidence type="ECO:0000313" key="7">
    <source>
        <dbReference type="EMBL" id="PIR45862.1"/>
    </source>
</evidence>
<comment type="similarity">
    <text evidence="1 4">Belongs to the universal ribosomal protein uS9 family.</text>
</comment>
<dbReference type="InterPro" id="IPR014721">
    <property type="entry name" value="Ribsml_uS5_D2-typ_fold_subgr"/>
</dbReference>
<dbReference type="InterPro" id="IPR020574">
    <property type="entry name" value="Ribosomal_uS9_CS"/>
</dbReference>
<protein>
    <recommendedName>
        <fullName evidence="5">30S ribosomal protein S9</fullName>
    </recommendedName>
</protein>
<dbReference type="SUPFAM" id="SSF54211">
    <property type="entry name" value="Ribosomal protein S5 domain 2-like"/>
    <property type="match status" value="1"/>
</dbReference>
<dbReference type="Gene3D" id="3.30.230.10">
    <property type="match status" value="1"/>
</dbReference>
<keyword evidence="3 4" id="KW-0687">Ribonucleoprotein</keyword>
<feature type="region of interest" description="Disordered" evidence="6">
    <location>
        <begin position="117"/>
        <end position="136"/>
    </location>
</feature>
<dbReference type="InterPro" id="IPR023035">
    <property type="entry name" value="Ribosomal_uS9_bac/plastid"/>
</dbReference>
<keyword evidence="2 4" id="KW-0689">Ribosomal protein</keyword>
<evidence type="ECO:0000256" key="3">
    <source>
        <dbReference type="ARBA" id="ARBA00023274"/>
    </source>
</evidence>
<dbReference type="InterPro" id="IPR020568">
    <property type="entry name" value="Ribosomal_Su5_D2-typ_SF"/>
</dbReference>
<evidence type="ECO:0000256" key="1">
    <source>
        <dbReference type="ARBA" id="ARBA00005251"/>
    </source>
</evidence>
<dbReference type="PROSITE" id="PS00360">
    <property type="entry name" value="RIBOSOMAL_S9"/>
    <property type="match status" value="1"/>
</dbReference>
<evidence type="ECO:0000256" key="6">
    <source>
        <dbReference type="SAM" id="MobiDB-lite"/>
    </source>
</evidence>
<proteinExistence type="inferred from homology"/>
<name>A0A2H0RH30_9BACT</name>
<evidence type="ECO:0000313" key="8">
    <source>
        <dbReference type="Proteomes" id="UP000230431"/>
    </source>
</evidence>
<evidence type="ECO:0000256" key="4">
    <source>
        <dbReference type="RuleBase" id="RU003815"/>
    </source>
</evidence>
<dbReference type="NCBIfam" id="NF001099">
    <property type="entry name" value="PRK00132.1"/>
    <property type="match status" value="1"/>
</dbReference>
<sequence length="136" mass="15234">MTNTVTKEKYFESVGRRKTSTARVRLVKATKGQLSVNDEKPEVYFPTAEMRSRLEKVLVKIGEHGSFQITAKVSGGGKSGQTDALLMGLGRALVVFKPETKPALKAEKILTRDARAKERRKFGLKKARKSPQWSKR</sequence>
<dbReference type="GO" id="GO:0022627">
    <property type="term" value="C:cytosolic small ribosomal subunit"/>
    <property type="evidence" value="ECO:0007669"/>
    <property type="project" value="TreeGrafter"/>
</dbReference>
<dbReference type="Proteomes" id="UP000230431">
    <property type="component" value="Unassembled WGS sequence"/>
</dbReference>
<dbReference type="AlphaFoldDB" id="A0A2H0RH30"/>
<reference evidence="7 8" key="1">
    <citation type="submission" date="2017-09" db="EMBL/GenBank/DDBJ databases">
        <title>Depth-based differentiation of microbial function through sediment-hosted aquifers and enrichment of novel symbionts in the deep terrestrial subsurface.</title>
        <authorList>
            <person name="Probst A.J."/>
            <person name="Ladd B."/>
            <person name="Jarett J.K."/>
            <person name="Geller-Mcgrath D.E."/>
            <person name="Sieber C.M."/>
            <person name="Emerson J.B."/>
            <person name="Anantharaman K."/>
            <person name="Thomas B.C."/>
            <person name="Malmstrom R."/>
            <person name="Stieglmeier M."/>
            <person name="Klingl A."/>
            <person name="Woyke T."/>
            <person name="Ryan C.M."/>
            <person name="Banfield J.F."/>
        </authorList>
    </citation>
    <scope>NUCLEOTIDE SEQUENCE [LARGE SCALE GENOMIC DNA]</scope>
    <source>
        <strain evidence="7">CG10_big_fil_rev_8_21_14_0_10_49_38</strain>
    </source>
</reference>
<dbReference type="EMBL" id="PCYK01000022">
    <property type="protein sequence ID" value="PIR45862.1"/>
    <property type="molecule type" value="Genomic_DNA"/>
</dbReference>
<gene>
    <name evidence="7" type="ORF">COV08_02745</name>
</gene>
<dbReference type="PANTHER" id="PTHR21569:SF1">
    <property type="entry name" value="SMALL RIBOSOMAL SUBUNIT PROTEIN US9M"/>
    <property type="match status" value="1"/>
</dbReference>
<dbReference type="PANTHER" id="PTHR21569">
    <property type="entry name" value="RIBOSOMAL PROTEIN S9"/>
    <property type="match status" value="1"/>
</dbReference>
<dbReference type="GO" id="GO:0003723">
    <property type="term" value="F:RNA binding"/>
    <property type="evidence" value="ECO:0007669"/>
    <property type="project" value="TreeGrafter"/>
</dbReference>
<accession>A0A2H0RH30</accession>
<evidence type="ECO:0000256" key="2">
    <source>
        <dbReference type="ARBA" id="ARBA00022980"/>
    </source>
</evidence>
<dbReference type="InterPro" id="IPR000754">
    <property type="entry name" value="Ribosomal_uS9"/>
</dbReference>
<comment type="caution">
    <text evidence="7">The sequence shown here is derived from an EMBL/GenBank/DDBJ whole genome shotgun (WGS) entry which is preliminary data.</text>
</comment>